<dbReference type="SUPFAM" id="SSF53756">
    <property type="entry name" value="UDP-Glycosyltransferase/glycogen phosphorylase"/>
    <property type="match status" value="1"/>
</dbReference>
<dbReference type="EMBL" id="JAOWKY010000001">
    <property type="protein sequence ID" value="MCV2867355.1"/>
    <property type="molecule type" value="Genomic_DNA"/>
</dbReference>
<organism evidence="3 4">
    <name type="scientific">Albidovulum marisflavi</name>
    <dbReference type="NCBI Taxonomy" id="2984159"/>
    <lineage>
        <taxon>Bacteria</taxon>
        <taxon>Pseudomonadati</taxon>
        <taxon>Pseudomonadota</taxon>
        <taxon>Alphaproteobacteria</taxon>
        <taxon>Rhodobacterales</taxon>
        <taxon>Paracoccaceae</taxon>
        <taxon>Albidovulum</taxon>
    </lineage>
</organism>
<evidence type="ECO:0000313" key="3">
    <source>
        <dbReference type="EMBL" id="MCV2867355.1"/>
    </source>
</evidence>
<keyword evidence="1" id="KW-0808">Transferase</keyword>
<dbReference type="PANTHER" id="PTHR46401">
    <property type="entry name" value="GLYCOSYLTRANSFERASE WBBK-RELATED"/>
    <property type="match status" value="1"/>
</dbReference>
<gene>
    <name evidence="3" type="ORF">OEW28_01775</name>
</gene>
<proteinExistence type="predicted"/>
<evidence type="ECO:0000259" key="2">
    <source>
        <dbReference type="Pfam" id="PF00534"/>
    </source>
</evidence>
<dbReference type="PANTHER" id="PTHR46401:SF2">
    <property type="entry name" value="GLYCOSYLTRANSFERASE WBBK-RELATED"/>
    <property type="match status" value="1"/>
</dbReference>
<dbReference type="Pfam" id="PF00534">
    <property type="entry name" value="Glycos_transf_1"/>
    <property type="match status" value="1"/>
</dbReference>
<dbReference type="Proteomes" id="UP001652542">
    <property type="component" value="Unassembled WGS sequence"/>
</dbReference>
<feature type="domain" description="Glycosyl transferase family 1" evidence="2">
    <location>
        <begin position="230"/>
        <end position="361"/>
    </location>
</feature>
<keyword evidence="4" id="KW-1185">Reference proteome</keyword>
<reference evidence="3 4" key="1">
    <citation type="submission" date="2022-10" db="EMBL/GenBank/DDBJ databases">
        <title>Defluviimonas sp. nov., isolated from ocean surface water.</title>
        <authorList>
            <person name="He W."/>
            <person name="Wang L."/>
            <person name="Zhang D.-F."/>
        </authorList>
    </citation>
    <scope>NUCLEOTIDE SEQUENCE [LARGE SCALE GENOMIC DNA]</scope>
    <source>
        <strain evidence="3 4">WL0002</strain>
    </source>
</reference>
<name>A0ABT2Z8K8_9RHOB</name>
<comment type="caution">
    <text evidence="3">The sequence shown here is derived from an EMBL/GenBank/DDBJ whole genome shotgun (WGS) entry which is preliminary data.</text>
</comment>
<evidence type="ECO:0000313" key="4">
    <source>
        <dbReference type="Proteomes" id="UP001652542"/>
    </source>
</evidence>
<dbReference type="Gene3D" id="3.40.50.2000">
    <property type="entry name" value="Glycogen Phosphorylase B"/>
    <property type="match status" value="1"/>
</dbReference>
<protein>
    <submittedName>
        <fullName evidence="3">Glycosyltransferase family 4 protein</fullName>
    </submittedName>
</protein>
<evidence type="ECO:0000256" key="1">
    <source>
        <dbReference type="ARBA" id="ARBA00022679"/>
    </source>
</evidence>
<dbReference type="RefSeq" id="WP_263733009.1">
    <property type="nucleotide sequence ID" value="NZ_JAOWKY010000001.1"/>
</dbReference>
<sequence length="409" mass="44641">MNAEPKARLLDVTRLVSRIGRGPLTGVDRVERAYLKALLARHTPLFLLVRTPYGYLVLPRTAGPVILGWLASPRTVPRDTLPFGLARKASARRAARIALRAQRIAACLAFRLRSTVRAIMPQGGVYLNLGLSNLSRQTLSQLQDVPGLRLAVMIHDTIPLDHPEYCRPEAVAAFGAAMSAVSRHADLVLCPSRTAAGDAARHLARLGRAPDILPAHLGLDSAKPDLDRVPKDIDLARPYFVVLGTIEPRKNHAMLLDLWEELEARMPATRMPQLLIIGQRGWRNEAVFTRLDALKGTKSHVHEYGNLDDAAVAALLLGARALLMPSFAEGFGLPLIEAARLGTPVLCSDIPVFREVLGDYAVYADAGDMYSWLPRIIDHAGRVRAAGPGRVLEADVGWAEHFKTVLSAV</sequence>
<accession>A0ABT2Z8K8</accession>
<dbReference type="CDD" id="cd03809">
    <property type="entry name" value="GT4_MtfB-like"/>
    <property type="match status" value="1"/>
</dbReference>
<dbReference type="InterPro" id="IPR001296">
    <property type="entry name" value="Glyco_trans_1"/>
</dbReference>